<dbReference type="PANTHER" id="PTHR11923:SF51">
    <property type="entry name" value="LYSOSOME MEMBRANE PROTEIN 2"/>
    <property type="match status" value="1"/>
</dbReference>
<dbReference type="AlphaFoldDB" id="W7U6I4"/>
<dbReference type="GO" id="GO:0005737">
    <property type="term" value="C:cytoplasm"/>
    <property type="evidence" value="ECO:0007669"/>
    <property type="project" value="TreeGrafter"/>
</dbReference>
<evidence type="ECO:0000256" key="5">
    <source>
        <dbReference type="ARBA" id="ARBA00023136"/>
    </source>
</evidence>
<gene>
    <name evidence="9" type="ORF">Naga_100206g2</name>
</gene>
<keyword evidence="4 8" id="KW-1133">Transmembrane helix</keyword>
<feature type="region of interest" description="Disordered" evidence="7">
    <location>
        <begin position="1"/>
        <end position="94"/>
    </location>
</feature>
<organism evidence="9 10">
    <name type="scientific">Nannochloropsis gaditana</name>
    <dbReference type="NCBI Taxonomy" id="72520"/>
    <lineage>
        <taxon>Eukaryota</taxon>
        <taxon>Sar</taxon>
        <taxon>Stramenopiles</taxon>
        <taxon>Ochrophyta</taxon>
        <taxon>Eustigmatophyceae</taxon>
        <taxon>Eustigmatales</taxon>
        <taxon>Monodopsidaceae</taxon>
        <taxon>Nannochloropsis</taxon>
    </lineage>
</organism>
<evidence type="ECO:0000313" key="9">
    <source>
        <dbReference type="EMBL" id="EWM28404.1"/>
    </source>
</evidence>
<feature type="transmembrane region" description="Helical" evidence="8">
    <location>
        <begin position="103"/>
        <end position="124"/>
    </location>
</feature>
<evidence type="ECO:0000256" key="8">
    <source>
        <dbReference type="SAM" id="Phobius"/>
    </source>
</evidence>
<proteinExistence type="inferred from homology"/>
<protein>
    <submittedName>
        <fullName evidence="9">Cd36-like class b scavenger receptor</fullName>
    </submittedName>
</protein>
<comment type="subcellular location">
    <subcellularLocation>
        <location evidence="1">Membrane</location>
    </subcellularLocation>
</comment>
<name>W7U6I4_9STRA</name>
<keyword evidence="9" id="KW-0675">Receptor</keyword>
<keyword evidence="5 8" id="KW-0472">Membrane</keyword>
<dbReference type="InterPro" id="IPR002159">
    <property type="entry name" value="CD36_fam"/>
</dbReference>
<comment type="caution">
    <text evidence="9">The sequence shown here is derived from an EMBL/GenBank/DDBJ whole genome shotgun (WGS) entry which is preliminary data.</text>
</comment>
<evidence type="ECO:0000256" key="4">
    <source>
        <dbReference type="ARBA" id="ARBA00022989"/>
    </source>
</evidence>
<evidence type="ECO:0000313" key="10">
    <source>
        <dbReference type="Proteomes" id="UP000019335"/>
    </source>
</evidence>
<comment type="similarity">
    <text evidence="2">Belongs to the CD36 family.</text>
</comment>
<dbReference type="Pfam" id="PF01130">
    <property type="entry name" value="CD36"/>
    <property type="match status" value="2"/>
</dbReference>
<keyword evidence="6" id="KW-0325">Glycoprotein</keyword>
<feature type="compositionally biased region" description="Acidic residues" evidence="7">
    <location>
        <begin position="61"/>
        <end position="86"/>
    </location>
</feature>
<evidence type="ECO:0000256" key="7">
    <source>
        <dbReference type="SAM" id="MobiDB-lite"/>
    </source>
</evidence>
<dbReference type="GO" id="GO:0005044">
    <property type="term" value="F:scavenger receptor activity"/>
    <property type="evidence" value="ECO:0007669"/>
    <property type="project" value="TreeGrafter"/>
</dbReference>
<feature type="transmembrane region" description="Helical" evidence="8">
    <location>
        <begin position="953"/>
        <end position="976"/>
    </location>
</feature>
<feature type="compositionally biased region" description="Basic and acidic residues" evidence="7">
    <location>
        <begin position="10"/>
        <end position="60"/>
    </location>
</feature>
<keyword evidence="10" id="KW-1185">Reference proteome</keyword>
<reference evidence="9 10" key="1">
    <citation type="journal article" date="2014" name="Mol. Plant">
        <title>Chromosome Scale Genome Assembly and Transcriptome Profiling of Nannochloropsis gaditana in Nitrogen Depletion.</title>
        <authorList>
            <person name="Corteggiani Carpinelli E."/>
            <person name="Telatin A."/>
            <person name="Vitulo N."/>
            <person name="Forcato C."/>
            <person name="D'Angelo M."/>
            <person name="Schiavon R."/>
            <person name="Vezzi A."/>
            <person name="Giacometti G.M."/>
            <person name="Morosinotto T."/>
            <person name="Valle G."/>
        </authorList>
    </citation>
    <scope>NUCLEOTIDE SEQUENCE [LARGE SCALE GENOMIC DNA]</scope>
    <source>
        <strain evidence="9 10">B-31</strain>
    </source>
</reference>
<dbReference type="GO" id="GO:0016020">
    <property type="term" value="C:membrane"/>
    <property type="evidence" value="ECO:0007669"/>
    <property type="project" value="UniProtKB-SubCell"/>
</dbReference>
<accession>W7U6I4</accession>
<evidence type="ECO:0000256" key="2">
    <source>
        <dbReference type="ARBA" id="ARBA00010532"/>
    </source>
</evidence>
<dbReference type="EMBL" id="AZIL01000313">
    <property type="protein sequence ID" value="EWM28404.1"/>
    <property type="molecule type" value="Genomic_DNA"/>
</dbReference>
<dbReference type="PANTHER" id="PTHR11923">
    <property type="entry name" value="SCAVENGER RECEPTOR CLASS B TYPE-1 SR-B1"/>
    <property type="match status" value="1"/>
</dbReference>
<evidence type="ECO:0000256" key="3">
    <source>
        <dbReference type="ARBA" id="ARBA00022692"/>
    </source>
</evidence>
<evidence type="ECO:0000256" key="6">
    <source>
        <dbReference type="ARBA" id="ARBA00023180"/>
    </source>
</evidence>
<dbReference type="OrthoDB" id="195015at2759"/>
<evidence type="ECO:0000256" key="1">
    <source>
        <dbReference type="ARBA" id="ARBA00004370"/>
    </source>
</evidence>
<keyword evidence="3 8" id="KW-0812">Transmembrane</keyword>
<sequence>MFGIKRHRNHSMDEEAGYGREEGNRLGGVRPDDQAKEGVELIDHHHSKISDLKDTHRAADESSEEEEEEEDENEEDDDDEEEEEEEGGVRKGRRKAGGTWFKGYTLGLTWMGIGLVVLAVAGILHKAFPELYKRKLRDKLVVTSMAQAEETVGWLGDSSLHTPTHIGLHFYNLTNAADFLGGALPAFELVGPFTYRQFRRRTDVVFAPDGSYVDFTTNFKAVLQPELTFGGTDSWNITSINTAYATGVARKLAESNMVRIGVPRILSPFRDKGLPQLSLDIRALTAYIRGLLDTGKDLGISSTAAAQFWNETQDFSLVALNTPEAQARRGLLLYTGSPAGRAAIPKEVEVGAGLTDAQVDEVAAYVMRILSAPEVEARVLKAVGLDEAVYPTVDALVMRQFTMADVLGILGGAPEALQGISLPQVNQGNIYVEESLTPGPATEAVPMIELGYILRSAKTHAFLPAPPSLPTWLPPATPRSVAELKAQGWGDVVKGECIFDVLLTNRTYFENAVLGIPAFLLEDDFTHLHASMSSPLVLGGVEECLAVGPMLGDGTRAPTPDWADLQTYLNFVGKSSIEPLFRFIVINNNGGLVSTRTVKELALGHQEPLLTLSLGADAPSAFYSLLSNTEGPLDAPHAFCTSSADVNHALYGCFLDTEASTPTKSVYRKTPSRYATGKADISDVQQLQAYAGLTGDVPVMYPSGQRTPVAMPDAVAELASSIPLSTSLRRTQTETFPPPESINASYSPSAIQRGFSTGEQFPPFLLQDLPSPPPLWVLRLKGPIVIRFSYTNNTKRHGIPLRRFTLSQDLFEARDDLALIDVGAGELAVRQSTFMNVTLGTWMPTFMADSPSAGFQFMPAFAASSPQVLEQAKGMEGTTYIDVEPMTGKSLSRRTQAQLSISTSSPGSGAYDLFYDEAYKGPFLPTVFMVTETFLDKRDASGIRAALYTPGKVVNGIILSAIPVGIIMFLLGLVVLGKEGRADGLYSIGPKLFIHFGRHGTEPPAIAAAQVHDIKQTLRVLHKEKYAGVILRN</sequence>
<dbReference type="Proteomes" id="UP000019335">
    <property type="component" value="Chromosome 5"/>
</dbReference>